<reference evidence="7 8" key="1">
    <citation type="journal article" date="2020" name="Front. Microbiol.">
        <title>Single-cell genomics of novel Actinobacteria with the Wood-Ljungdahl pathway discovered in a serpentinizing system.</title>
        <authorList>
            <person name="Merino N."/>
            <person name="Kawai M."/>
            <person name="Boyd E.S."/>
            <person name="Colman D.R."/>
            <person name="McGlynn S.E."/>
            <person name="Nealson K.H."/>
            <person name="Kurokawa K."/>
            <person name="Hongoh Y."/>
        </authorList>
    </citation>
    <scope>NUCLEOTIDE SEQUENCE [LARGE SCALE GENOMIC DNA]</scope>
    <source>
        <strain evidence="7 8">S09_30</strain>
    </source>
</reference>
<keyword evidence="7" id="KW-0762">Sugar transport</keyword>
<keyword evidence="4 6" id="KW-1133">Transmembrane helix</keyword>
<evidence type="ECO:0000256" key="3">
    <source>
        <dbReference type="ARBA" id="ARBA00022692"/>
    </source>
</evidence>
<feature type="non-terminal residue" evidence="7">
    <location>
        <position position="1"/>
    </location>
</feature>
<keyword evidence="3 6" id="KW-0812">Transmembrane</keyword>
<dbReference type="EMBL" id="BLRW01000151">
    <property type="protein sequence ID" value="GFP23625.1"/>
    <property type="molecule type" value="Genomic_DNA"/>
</dbReference>
<dbReference type="CDD" id="cd06580">
    <property type="entry name" value="TM_PBP1_transp_TpRbsC_like"/>
    <property type="match status" value="1"/>
</dbReference>
<sequence>LLLALLLAVLVYLLVRRTRLGYEIRVTGENPTAARYAGMDYTKIVLLVMLLSGGLAGLAGVGEVAGIHHRMHYPAGISPGYGFTAIIVAWLARLNPLAAILTAFLLGGLLVGGHSIQIALGLPVATIHIFNGVILLFVLGGELFTRYQIRLKRRPEP</sequence>
<keyword evidence="2" id="KW-1003">Cell membrane</keyword>
<gene>
    <name evidence="7" type="ORF">HKBW3S09_01090</name>
</gene>
<dbReference type="GO" id="GO:0005886">
    <property type="term" value="C:plasma membrane"/>
    <property type="evidence" value="ECO:0007669"/>
    <property type="project" value="UniProtKB-SubCell"/>
</dbReference>
<dbReference type="PANTHER" id="PTHR47089:SF1">
    <property type="entry name" value="GUANOSINE ABC TRANSPORTER PERMEASE PROTEIN NUPP"/>
    <property type="match status" value="1"/>
</dbReference>
<accession>A0A6V8NTI6</accession>
<keyword evidence="7" id="KW-0813">Transport</keyword>
<feature type="transmembrane region" description="Helical" evidence="6">
    <location>
        <begin position="41"/>
        <end position="61"/>
    </location>
</feature>
<dbReference type="InterPro" id="IPR001851">
    <property type="entry name" value="ABC_transp_permease"/>
</dbReference>
<proteinExistence type="predicted"/>
<evidence type="ECO:0000256" key="6">
    <source>
        <dbReference type="SAM" id="Phobius"/>
    </source>
</evidence>
<dbReference type="Pfam" id="PF02653">
    <property type="entry name" value="BPD_transp_2"/>
    <property type="match status" value="1"/>
</dbReference>
<dbReference type="AlphaFoldDB" id="A0A6V8NTI6"/>
<comment type="caution">
    <text evidence="7">The sequence shown here is derived from an EMBL/GenBank/DDBJ whole genome shotgun (WGS) entry which is preliminary data.</text>
</comment>
<protein>
    <submittedName>
        <fullName evidence="7">Simple sugar transport system permease protein</fullName>
    </submittedName>
</protein>
<dbReference type="PANTHER" id="PTHR47089">
    <property type="entry name" value="ABC TRANSPORTER, PERMEASE PROTEIN"/>
    <property type="match status" value="1"/>
</dbReference>
<evidence type="ECO:0000256" key="1">
    <source>
        <dbReference type="ARBA" id="ARBA00004651"/>
    </source>
</evidence>
<evidence type="ECO:0000313" key="7">
    <source>
        <dbReference type="EMBL" id="GFP23625.1"/>
    </source>
</evidence>
<evidence type="ECO:0000256" key="2">
    <source>
        <dbReference type="ARBA" id="ARBA00022475"/>
    </source>
</evidence>
<evidence type="ECO:0000256" key="4">
    <source>
        <dbReference type="ARBA" id="ARBA00022989"/>
    </source>
</evidence>
<organism evidence="7 8">
    <name type="scientific">Candidatus Hakubella thermalkaliphila</name>
    <dbReference type="NCBI Taxonomy" id="2754717"/>
    <lineage>
        <taxon>Bacteria</taxon>
        <taxon>Bacillati</taxon>
        <taxon>Actinomycetota</taxon>
        <taxon>Actinomycetota incertae sedis</taxon>
        <taxon>Candidatus Hakubellales</taxon>
        <taxon>Candidatus Hakubellaceae</taxon>
        <taxon>Candidatus Hakubella</taxon>
    </lineage>
</organism>
<evidence type="ECO:0000313" key="8">
    <source>
        <dbReference type="Proteomes" id="UP000585609"/>
    </source>
</evidence>
<name>A0A6V8NTI6_9ACTN</name>
<comment type="subcellular location">
    <subcellularLocation>
        <location evidence="1">Cell membrane</location>
        <topology evidence="1">Multi-pass membrane protein</topology>
    </subcellularLocation>
</comment>
<dbReference type="Proteomes" id="UP000585609">
    <property type="component" value="Unassembled WGS sequence"/>
</dbReference>
<keyword evidence="5 6" id="KW-0472">Membrane</keyword>
<evidence type="ECO:0000256" key="5">
    <source>
        <dbReference type="ARBA" id="ARBA00023136"/>
    </source>
</evidence>
<dbReference type="GO" id="GO:0022857">
    <property type="term" value="F:transmembrane transporter activity"/>
    <property type="evidence" value="ECO:0007669"/>
    <property type="project" value="InterPro"/>
</dbReference>
<feature type="transmembrane region" description="Helical" evidence="6">
    <location>
        <begin position="118"/>
        <end position="144"/>
    </location>
</feature>